<dbReference type="InterPro" id="IPR011675">
    <property type="entry name" value="DUF1617"/>
</dbReference>
<proteinExistence type="predicted"/>
<dbReference type="EMBL" id="LUWI01000010">
    <property type="protein sequence ID" value="KZU07243.1"/>
    <property type="molecule type" value="Genomic_DNA"/>
</dbReference>
<name>A0AB34Y357_LACPN</name>
<sequence>MMKNTIEFKNSELTGLANVLGGFKLKGKASLGRTVLIRKFAKKQEEVNEDRVEIQKKYFETDKEGSLRVFKGSEGKLIPRSELIDKEDPKKLGTKAAKELDDEIKELNNEKAIIDFSEYSPRFKALKDALEDYPYELESDSAIAYERVYDQLEQAFNKGEK</sequence>
<evidence type="ECO:0000313" key="2">
    <source>
        <dbReference type="Proteomes" id="UP000076989"/>
    </source>
</evidence>
<dbReference type="Pfam" id="PF07761">
    <property type="entry name" value="DUF1617"/>
    <property type="match status" value="1"/>
</dbReference>
<dbReference type="AlphaFoldDB" id="A0AB34Y357"/>
<protein>
    <recommendedName>
        <fullName evidence="3">DUF1617 family protein</fullName>
    </recommendedName>
</protein>
<reference evidence="1 2" key="1">
    <citation type="submission" date="2016-03" db="EMBL/GenBank/DDBJ databases">
        <title>Comparative genomics of 54 Lactobacillus plantarum strains reveals genomic uncoupling from niche constraints.</title>
        <authorList>
            <person name="Martino M.E."/>
        </authorList>
    </citation>
    <scope>NUCLEOTIDE SEQUENCE [LARGE SCALE GENOMIC DNA]</scope>
    <source>
        <strain evidence="1 2">Nizo2260</strain>
    </source>
</reference>
<gene>
    <name evidence="1" type="ORF">Nizo2260_0784</name>
</gene>
<dbReference type="Proteomes" id="UP000076989">
    <property type="component" value="Unassembled WGS sequence"/>
</dbReference>
<accession>A0AB34Y357</accession>
<organism evidence="1 2">
    <name type="scientific">Lactiplantibacillus plantarum</name>
    <name type="common">Lactobacillus plantarum</name>
    <dbReference type="NCBI Taxonomy" id="1590"/>
    <lineage>
        <taxon>Bacteria</taxon>
        <taxon>Bacillati</taxon>
        <taxon>Bacillota</taxon>
        <taxon>Bacilli</taxon>
        <taxon>Lactobacillales</taxon>
        <taxon>Lactobacillaceae</taxon>
        <taxon>Lactiplantibacillus</taxon>
    </lineage>
</organism>
<evidence type="ECO:0000313" key="1">
    <source>
        <dbReference type="EMBL" id="KZU07243.1"/>
    </source>
</evidence>
<dbReference type="RefSeq" id="WP_261977254.1">
    <property type="nucleotide sequence ID" value="NZ_CP122964.1"/>
</dbReference>
<evidence type="ECO:0008006" key="3">
    <source>
        <dbReference type="Google" id="ProtNLM"/>
    </source>
</evidence>
<comment type="caution">
    <text evidence="1">The sequence shown here is derived from an EMBL/GenBank/DDBJ whole genome shotgun (WGS) entry which is preliminary data.</text>
</comment>